<dbReference type="InParanoid" id="A0A1B7MZK7"/>
<accession>A0A1B7MZK7</accession>
<evidence type="ECO:0000313" key="3">
    <source>
        <dbReference type="Proteomes" id="UP000092154"/>
    </source>
</evidence>
<dbReference type="OrthoDB" id="2606864at2759"/>
<name>A0A1B7MZK7_9AGAM</name>
<sequence>MKYISLTTVILSVAVIVGADPISQNPIGLPCNNPGDEACGTITDYNSGFPFVYTCAPQNTVNHFVNCPCATCCVIDGHSGLCTFP</sequence>
<keyword evidence="1" id="KW-0732">Signal</keyword>
<evidence type="ECO:0000313" key="2">
    <source>
        <dbReference type="EMBL" id="OAX38017.1"/>
    </source>
</evidence>
<evidence type="ECO:0000256" key="1">
    <source>
        <dbReference type="SAM" id="SignalP"/>
    </source>
</evidence>
<keyword evidence="3" id="KW-1185">Reference proteome</keyword>
<dbReference type="Proteomes" id="UP000092154">
    <property type="component" value="Unassembled WGS sequence"/>
</dbReference>
<dbReference type="AlphaFoldDB" id="A0A1B7MZK7"/>
<feature type="signal peptide" evidence="1">
    <location>
        <begin position="1"/>
        <end position="19"/>
    </location>
</feature>
<dbReference type="EMBL" id="KV448317">
    <property type="protein sequence ID" value="OAX38017.1"/>
    <property type="molecule type" value="Genomic_DNA"/>
</dbReference>
<reference evidence="2 3" key="1">
    <citation type="submission" date="2016-06" db="EMBL/GenBank/DDBJ databases">
        <title>Comparative genomics of the ectomycorrhizal sister species Rhizopogon vinicolor and Rhizopogon vesiculosus (Basidiomycota: Boletales) reveals a divergence of the mating type B locus.</title>
        <authorList>
            <consortium name="DOE Joint Genome Institute"/>
            <person name="Mujic A.B."/>
            <person name="Kuo A."/>
            <person name="Tritt A."/>
            <person name="Lipzen A."/>
            <person name="Chen C."/>
            <person name="Johnson J."/>
            <person name="Sharma A."/>
            <person name="Barry K."/>
            <person name="Grigoriev I.V."/>
            <person name="Spatafora J.W."/>
        </authorList>
    </citation>
    <scope>NUCLEOTIDE SEQUENCE [LARGE SCALE GENOMIC DNA]</scope>
    <source>
        <strain evidence="2 3">AM-OR11-026</strain>
    </source>
</reference>
<proteinExistence type="predicted"/>
<organism evidence="2 3">
    <name type="scientific">Rhizopogon vinicolor AM-OR11-026</name>
    <dbReference type="NCBI Taxonomy" id="1314800"/>
    <lineage>
        <taxon>Eukaryota</taxon>
        <taxon>Fungi</taxon>
        <taxon>Dikarya</taxon>
        <taxon>Basidiomycota</taxon>
        <taxon>Agaricomycotina</taxon>
        <taxon>Agaricomycetes</taxon>
        <taxon>Agaricomycetidae</taxon>
        <taxon>Boletales</taxon>
        <taxon>Suillineae</taxon>
        <taxon>Rhizopogonaceae</taxon>
        <taxon>Rhizopogon</taxon>
    </lineage>
</organism>
<protein>
    <recommendedName>
        <fullName evidence="4">Chitin-binding type-2 domain-containing protein</fullName>
    </recommendedName>
</protein>
<evidence type="ECO:0008006" key="4">
    <source>
        <dbReference type="Google" id="ProtNLM"/>
    </source>
</evidence>
<gene>
    <name evidence="2" type="ORF">K503DRAFT_692270</name>
</gene>
<feature type="chain" id="PRO_5008597705" description="Chitin-binding type-2 domain-containing protein" evidence="1">
    <location>
        <begin position="20"/>
        <end position="85"/>
    </location>
</feature>